<dbReference type="InterPro" id="IPR042184">
    <property type="entry name" value="YqeY/Aim41_N"/>
</dbReference>
<organism evidence="1 2">
    <name type="scientific">Sporosarcina siberiensis</name>
    <dbReference type="NCBI Taxonomy" id="1365606"/>
    <lineage>
        <taxon>Bacteria</taxon>
        <taxon>Bacillati</taxon>
        <taxon>Bacillota</taxon>
        <taxon>Bacilli</taxon>
        <taxon>Bacillales</taxon>
        <taxon>Caryophanaceae</taxon>
        <taxon>Sporosarcina</taxon>
    </lineage>
</organism>
<dbReference type="Gene3D" id="1.10.1510.10">
    <property type="entry name" value="Uncharacterised protein YqeY/AIM41 PF09424, N-terminal domain"/>
    <property type="match status" value="1"/>
</dbReference>
<gene>
    <name evidence="1" type="ORF">ACFSFY_14620</name>
</gene>
<keyword evidence="2" id="KW-1185">Reference proteome</keyword>
<accession>A0ABW4SIY0</accession>
<reference evidence="2" key="1">
    <citation type="journal article" date="2019" name="Int. J. Syst. Evol. Microbiol.">
        <title>The Global Catalogue of Microorganisms (GCM) 10K type strain sequencing project: providing services to taxonomists for standard genome sequencing and annotation.</title>
        <authorList>
            <consortium name="The Broad Institute Genomics Platform"/>
            <consortium name="The Broad Institute Genome Sequencing Center for Infectious Disease"/>
            <person name="Wu L."/>
            <person name="Ma J."/>
        </authorList>
    </citation>
    <scope>NUCLEOTIDE SEQUENCE [LARGE SCALE GENOMIC DNA]</scope>
    <source>
        <strain evidence="2">CGMCC 4.7177</strain>
    </source>
</reference>
<dbReference type="InterPro" id="IPR023168">
    <property type="entry name" value="GatB_Yqey_C_2"/>
</dbReference>
<protein>
    <submittedName>
        <fullName evidence="1">GatB/YqeY domain-containing protein</fullName>
    </submittedName>
</protein>
<dbReference type="SUPFAM" id="SSF89095">
    <property type="entry name" value="GatB/YqeY motif"/>
    <property type="match status" value="1"/>
</dbReference>
<dbReference type="PANTHER" id="PTHR28055:SF1">
    <property type="entry name" value="ALTERED INHERITANCE OF MITOCHONDRIA PROTEIN 41, MITOCHONDRIAL"/>
    <property type="match status" value="1"/>
</dbReference>
<dbReference type="RefSeq" id="WP_381539275.1">
    <property type="nucleotide sequence ID" value="NZ_JBHUGI010000034.1"/>
</dbReference>
<proteinExistence type="predicted"/>
<dbReference type="Pfam" id="PF09424">
    <property type="entry name" value="YqeY"/>
    <property type="match status" value="1"/>
</dbReference>
<dbReference type="InterPro" id="IPR003789">
    <property type="entry name" value="Asn/Gln_tRNA_amidoTrase-B-like"/>
</dbReference>
<name>A0ABW4SIY0_9BACL</name>
<evidence type="ECO:0000313" key="2">
    <source>
        <dbReference type="Proteomes" id="UP001597218"/>
    </source>
</evidence>
<dbReference type="Proteomes" id="UP001597218">
    <property type="component" value="Unassembled WGS sequence"/>
</dbReference>
<dbReference type="InterPro" id="IPR019004">
    <property type="entry name" value="YqeY/Aim41"/>
</dbReference>
<sequence length="148" mass="16670">MTLKEQLKGSMKELMKAKNKEDLTSVRLVLSTIQKKEIDKNDGVDLSDAEVMQIIQTEIKQTHESLTYAKQTNKEEMITNLNNRVELLMQYLPKQLTEDEVRVVIEKIIETNGFSGKQDMGKVMGLAMAELKGKTDGGLISKVVKDAL</sequence>
<dbReference type="EMBL" id="JBHUGI010000034">
    <property type="protein sequence ID" value="MFD1929273.1"/>
    <property type="molecule type" value="Genomic_DNA"/>
</dbReference>
<dbReference type="PANTHER" id="PTHR28055">
    <property type="entry name" value="ALTERED INHERITANCE OF MITOCHONDRIA PROTEIN 41, MITOCHONDRIAL"/>
    <property type="match status" value="1"/>
</dbReference>
<dbReference type="Gene3D" id="1.10.10.410">
    <property type="match status" value="1"/>
</dbReference>
<evidence type="ECO:0000313" key="1">
    <source>
        <dbReference type="EMBL" id="MFD1929273.1"/>
    </source>
</evidence>
<comment type="caution">
    <text evidence="1">The sequence shown here is derived from an EMBL/GenBank/DDBJ whole genome shotgun (WGS) entry which is preliminary data.</text>
</comment>